<keyword evidence="3" id="KW-0732">Signal</keyword>
<dbReference type="InterPro" id="IPR018946">
    <property type="entry name" value="PhoD-like_MPP"/>
</dbReference>
<protein>
    <submittedName>
        <fullName evidence="4">Alkaline phosphatase</fullName>
    </submittedName>
</protein>
<evidence type="ECO:0000256" key="2">
    <source>
        <dbReference type="SAM" id="Phobius"/>
    </source>
</evidence>
<dbReference type="GeneID" id="39981999"/>
<evidence type="ECO:0000313" key="5">
    <source>
        <dbReference type="Proteomes" id="UP000192257"/>
    </source>
</evidence>
<dbReference type="EMBL" id="NBCO01000003">
    <property type="protein sequence ID" value="ORC92699.1"/>
    <property type="molecule type" value="Genomic_DNA"/>
</dbReference>
<dbReference type="PANTHER" id="PTHR33987">
    <property type="entry name" value="CALCINEURIN-LIKE METALLO-PHOSPHOESTERASE SUPERFAMILY PROTEIN"/>
    <property type="match status" value="1"/>
</dbReference>
<reference evidence="4 5" key="1">
    <citation type="submission" date="2017-03" db="EMBL/GenBank/DDBJ databases">
        <title>An alternative strategy for trypanosome survival in the mammalian bloodstream revealed through genome and transcriptome analysis of the ubiquitous bovine parasite Trypanosoma (Megatrypanum) theileri.</title>
        <authorList>
            <person name="Kelly S."/>
            <person name="Ivens A."/>
            <person name="Mott A."/>
            <person name="O'Neill E."/>
            <person name="Emms D."/>
            <person name="Macleod O."/>
            <person name="Voorheis P."/>
            <person name="Matthews J."/>
            <person name="Matthews K."/>
            <person name="Carrington M."/>
        </authorList>
    </citation>
    <scope>NUCLEOTIDE SEQUENCE [LARGE SCALE GENOMIC DNA]</scope>
    <source>
        <strain evidence="4">Edinburgh</strain>
    </source>
</reference>
<dbReference type="OrthoDB" id="10266805at2759"/>
<dbReference type="CDD" id="cd07389">
    <property type="entry name" value="MPP_PhoD"/>
    <property type="match status" value="1"/>
</dbReference>
<feature type="region of interest" description="Disordered" evidence="1">
    <location>
        <begin position="213"/>
        <end position="236"/>
    </location>
</feature>
<feature type="transmembrane region" description="Helical" evidence="2">
    <location>
        <begin position="560"/>
        <end position="578"/>
    </location>
</feature>
<dbReference type="RefSeq" id="XP_028886765.1">
    <property type="nucleotide sequence ID" value="XM_029022219.1"/>
</dbReference>
<dbReference type="STRING" id="67003.A0A1X0P7Z9"/>
<dbReference type="PANTHER" id="PTHR33987:SF1">
    <property type="entry name" value="CALCINEURIN-LIKE METALLO-PHOSPHOESTERASE SUPERFAMILY PROTEIN"/>
    <property type="match status" value="1"/>
</dbReference>
<gene>
    <name evidence="4" type="ORF">TM35_000034520</name>
</gene>
<keyword evidence="2" id="KW-0812">Transmembrane</keyword>
<accession>A0A1X0P7Z9</accession>
<dbReference type="VEuPathDB" id="TriTrypDB:TM35_000034520"/>
<keyword evidence="2" id="KW-1133">Transmembrane helix</keyword>
<comment type="caution">
    <text evidence="4">The sequence shown here is derived from an EMBL/GenBank/DDBJ whole genome shotgun (WGS) entry which is preliminary data.</text>
</comment>
<sequence>MTMARLFVFSVLLLFILGVITGRTSETNQEIAQIVFISCNKHDREQSYWDLIASTVEHRNQMKTRITSPGHTLGSCTAITPVDALVWLGDAVYADNYSLVGGSFPNSNLEVMRSKFVQQRNAPEYTAFRRTCVRRRDPSQLKYSDEEENSILGVWDDHDMGKNDGGAEYEGKDDVQEIFLDFLGLSSEDPRRKQQGVYSFEAIPFQSLEVQAGETDNSDDADHDNKKNHQDDTVDGKPSIKYLALEQLKRLYDAAVCVVLLDVRYFRDPANATRSGDMLGEPQWRWLEERLRDDIAGVNPQTGRERCALTVIGSGVQIIMDEKVSESWGAFPKSRDRLLMLLRKYHTERVLFVSGDVHLGEIGMDSTKSAMHTLGYPIIEATSSGLTHSSAKFIGLPTLINVIFPSPRRVGIYVERNFGVLQLTVNSEFKDTWSKGTNEMERHRLEEYINVSISIHSIPKHGQSVLDLTFPLSALTHRSGCHFFNANVDKFGRVVKSKAGMSQRCSVISEESYYDKDSIIPQHYPSTKPTPFLTFTIQLIQRCVFPTYTLLQVVSETIKISVIVGIVLIITLTIYCCYRSTSNKSKVA</sequence>
<dbReference type="InterPro" id="IPR029052">
    <property type="entry name" value="Metallo-depent_PP-like"/>
</dbReference>
<keyword evidence="5" id="KW-1185">Reference proteome</keyword>
<organism evidence="4 5">
    <name type="scientific">Trypanosoma theileri</name>
    <dbReference type="NCBI Taxonomy" id="67003"/>
    <lineage>
        <taxon>Eukaryota</taxon>
        <taxon>Discoba</taxon>
        <taxon>Euglenozoa</taxon>
        <taxon>Kinetoplastea</taxon>
        <taxon>Metakinetoplastina</taxon>
        <taxon>Trypanosomatida</taxon>
        <taxon>Trypanosomatidae</taxon>
        <taxon>Trypanosoma</taxon>
    </lineage>
</organism>
<feature type="chain" id="PRO_5012597395" evidence="3">
    <location>
        <begin position="23"/>
        <end position="588"/>
    </location>
</feature>
<evidence type="ECO:0000256" key="1">
    <source>
        <dbReference type="SAM" id="MobiDB-lite"/>
    </source>
</evidence>
<dbReference type="SUPFAM" id="SSF56300">
    <property type="entry name" value="Metallo-dependent phosphatases"/>
    <property type="match status" value="1"/>
</dbReference>
<evidence type="ECO:0000313" key="4">
    <source>
        <dbReference type="EMBL" id="ORC92699.1"/>
    </source>
</evidence>
<dbReference type="Proteomes" id="UP000192257">
    <property type="component" value="Unassembled WGS sequence"/>
</dbReference>
<dbReference type="AlphaFoldDB" id="A0A1X0P7Z9"/>
<proteinExistence type="predicted"/>
<evidence type="ECO:0000256" key="3">
    <source>
        <dbReference type="SAM" id="SignalP"/>
    </source>
</evidence>
<keyword evidence="2" id="KW-0472">Membrane</keyword>
<name>A0A1X0P7Z9_9TRYP</name>
<dbReference type="Gene3D" id="3.60.21.70">
    <property type="entry name" value="PhoD-like phosphatase"/>
    <property type="match status" value="1"/>
</dbReference>
<dbReference type="InterPro" id="IPR038607">
    <property type="entry name" value="PhoD-like_sf"/>
</dbReference>
<feature type="signal peptide" evidence="3">
    <location>
        <begin position="1"/>
        <end position="22"/>
    </location>
</feature>
<feature type="compositionally biased region" description="Basic and acidic residues" evidence="1">
    <location>
        <begin position="223"/>
        <end position="235"/>
    </location>
</feature>